<dbReference type="AlphaFoldDB" id="A0A540W187"/>
<dbReference type="Pfam" id="PF00144">
    <property type="entry name" value="Beta-lactamase"/>
    <property type="match status" value="1"/>
</dbReference>
<accession>A0A540W187</accession>
<comment type="caution">
    <text evidence="2">The sequence shown here is derived from an EMBL/GenBank/DDBJ whole genome shotgun (WGS) entry which is preliminary data.</text>
</comment>
<evidence type="ECO:0000313" key="3">
    <source>
        <dbReference type="Proteomes" id="UP000319103"/>
    </source>
</evidence>
<evidence type="ECO:0000259" key="1">
    <source>
        <dbReference type="Pfam" id="PF00144"/>
    </source>
</evidence>
<dbReference type="InterPro" id="IPR001466">
    <property type="entry name" value="Beta-lactam-related"/>
</dbReference>
<dbReference type="PANTHER" id="PTHR43283">
    <property type="entry name" value="BETA-LACTAMASE-RELATED"/>
    <property type="match status" value="1"/>
</dbReference>
<dbReference type="Proteomes" id="UP000319103">
    <property type="component" value="Unassembled WGS sequence"/>
</dbReference>
<reference evidence="2 3" key="1">
    <citation type="submission" date="2019-06" db="EMBL/GenBank/DDBJ databases">
        <title>Description of Kitasatospora acidophila sp. nov. isolated from pine grove soil, and reclassification of Streptomyces novaecaesareae to Kitasatospora novaeceasareae comb. nov.</title>
        <authorList>
            <person name="Kim M.J."/>
        </authorList>
    </citation>
    <scope>NUCLEOTIDE SEQUENCE [LARGE SCALE GENOMIC DNA]</scope>
    <source>
        <strain evidence="2 3">MMS16-CNU292</strain>
    </source>
</reference>
<dbReference type="InterPro" id="IPR012338">
    <property type="entry name" value="Beta-lactam/transpept-like"/>
</dbReference>
<feature type="domain" description="Beta-lactamase-related" evidence="1">
    <location>
        <begin position="2"/>
        <end position="139"/>
    </location>
</feature>
<name>A0A540W187_9ACTN</name>
<protein>
    <submittedName>
        <fullName evidence="2">Beta-lactamase family protein</fullName>
    </submittedName>
</protein>
<dbReference type="InterPro" id="IPR050789">
    <property type="entry name" value="Diverse_Enzym_Activities"/>
</dbReference>
<organism evidence="2 3">
    <name type="scientific">Kitasatospora acidiphila</name>
    <dbReference type="NCBI Taxonomy" id="2567942"/>
    <lineage>
        <taxon>Bacteria</taxon>
        <taxon>Bacillati</taxon>
        <taxon>Actinomycetota</taxon>
        <taxon>Actinomycetes</taxon>
        <taxon>Kitasatosporales</taxon>
        <taxon>Streptomycetaceae</taxon>
        <taxon>Kitasatospora</taxon>
    </lineage>
</organism>
<evidence type="ECO:0000313" key="2">
    <source>
        <dbReference type="EMBL" id="TQF02785.1"/>
    </source>
</evidence>
<dbReference type="SUPFAM" id="SSF56601">
    <property type="entry name" value="beta-lactamase/transpeptidase-like"/>
    <property type="match status" value="1"/>
</dbReference>
<dbReference type="Gene3D" id="3.40.710.10">
    <property type="entry name" value="DD-peptidase/beta-lactamase superfamily"/>
    <property type="match status" value="1"/>
</dbReference>
<dbReference type="EMBL" id="VIGB01000003">
    <property type="protein sequence ID" value="TQF02785.1"/>
    <property type="molecule type" value="Genomic_DNA"/>
</dbReference>
<gene>
    <name evidence="2" type="ORF">E6W39_11600</name>
</gene>
<proteinExistence type="predicted"/>
<sequence>MEAVLAEHGIPGAGLAWIEDGRTVAVRAFGSVDAAGSEPVTPETAFLAGSISKHVTTVAALRLASDGLLDLDRDVNGYLSEWRMPTEPGHPAAARMLLSNLDGFADRPQLSDGYHRHGVVPSLLDVLHGRSPARTPAARYERRGIRAVCDSDTQMTEVAAHTRGTVHGLHHMSASERAAAASSATVTGSTTSRRYRLSCSPRTSSTISATISATRSSMVSP</sequence>
<keyword evidence="3" id="KW-1185">Reference proteome</keyword>
<dbReference type="OrthoDB" id="4281716at2"/>